<dbReference type="OrthoDB" id="5511555at2"/>
<accession>A0A2U2HMD6</accession>
<dbReference type="InterPro" id="IPR015797">
    <property type="entry name" value="NUDIX_hydrolase-like_dom_sf"/>
</dbReference>
<dbReference type="EMBL" id="PXWF02000157">
    <property type="protein sequence ID" value="PWF48684.1"/>
    <property type="molecule type" value="Genomic_DNA"/>
</dbReference>
<dbReference type="PANTHER" id="PTHR21340">
    <property type="entry name" value="DIADENOSINE 5,5-P1,P4-TETRAPHOSPHATE PYROPHOSPHOHYDROLASE MUTT"/>
    <property type="match status" value="1"/>
</dbReference>
<dbReference type="PRINTS" id="PR00502">
    <property type="entry name" value="NUDIXFAMILY"/>
</dbReference>
<dbReference type="PROSITE" id="PS51462">
    <property type="entry name" value="NUDIX"/>
    <property type="match status" value="1"/>
</dbReference>
<evidence type="ECO:0000256" key="2">
    <source>
        <dbReference type="ARBA" id="ARBA00022801"/>
    </source>
</evidence>
<dbReference type="InterPro" id="IPR020084">
    <property type="entry name" value="NUDIX_hydrolase_CS"/>
</dbReference>
<dbReference type="InterPro" id="IPR000086">
    <property type="entry name" value="NUDIX_hydrolase_dom"/>
</dbReference>
<dbReference type="InterPro" id="IPR020476">
    <property type="entry name" value="Nudix_hydrolase"/>
</dbReference>
<evidence type="ECO:0000256" key="3">
    <source>
        <dbReference type="RuleBase" id="RU003476"/>
    </source>
</evidence>
<dbReference type="RefSeq" id="WP_106757385.1">
    <property type="nucleotide sequence ID" value="NZ_PXWF02000157.1"/>
</dbReference>
<reference evidence="5 6" key="1">
    <citation type="submission" date="2018-04" db="EMBL/GenBank/DDBJ databases">
        <title>Massilia violaceinigra sp. nov., a novel purple-pigmented bacterium isolated from Tianshan glacier, Xinjiang, China.</title>
        <authorList>
            <person name="Wang H."/>
        </authorList>
    </citation>
    <scope>NUCLEOTIDE SEQUENCE [LARGE SCALE GENOMIC DNA]</scope>
    <source>
        <strain evidence="5 6">B448-2</strain>
    </source>
</reference>
<evidence type="ECO:0000256" key="1">
    <source>
        <dbReference type="ARBA" id="ARBA00001946"/>
    </source>
</evidence>
<dbReference type="AlphaFoldDB" id="A0A2U2HMD6"/>
<organism evidence="5 6">
    <name type="scientific">Massilia glaciei</name>
    <dbReference type="NCBI Taxonomy" id="1524097"/>
    <lineage>
        <taxon>Bacteria</taxon>
        <taxon>Pseudomonadati</taxon>
        <taxon>Pseudomonadota</taxon>
        <taxon>Betaproteobacteria</taxon>
        <taxon>Burkholderiales</taxon>
        <taxon>Oxalobacteraceae</taxon>
        <taxon>Telluria group</taxon>
        <taxon>Massilia</taxon>
    </lineage>
</organism>
<keyword evidence="2 3" id="KW-0378">Hydrolase</keyword>
<dbReference type="Proteomes" id="UP000241421">
    <property type="component" value="Unassembled WGS sequence"/>
</dbReference>
<evidence type="ECO:0000313" key="5">
    <source>
        <dbReference type="EMBL" id="PWF48684.1"/>
    </source>
</evidence>
<dbReference type="PANTHER" id="PTHR21340:SF0">
    <property type="entry name" value="BIS(5'-NUCLEOSYL)-TETRAPHOSPHATASE [ASYMMETRICAL]"/>
    <property type="match status" value="1"/>
</dbReference>
<dbReference type="Pfam" id="PF00293">
    <property type="entry name" value="NUDIX"/>
    <property type="match status" value="1"/>
</dbReference>
<keyword evidence="6" id="KW-1185">Reference proteome</keyword>
<evidence type="ECO:0000259" key="4">
    <source>
        <dbReference type="PROSITE" id="PS51462"/>
    </source>
</evidence>
<dbReference type="Gene3D" id="3.90.79.10">
    <property type="entry name" value="Nucleoside Triphosphate Pyrophosphohydrolase"/>
    <property type="match status" value="1"/>
</dbReference>
<evidence type="ECO:0000313" key="6">
    <source>
        <dbReference type="Proteomes" id="UP000241421"/>
    </source>
</evidence>
<comment type="cofactor">
    <cofactor evidence="1">
        <name>Mg(2+)</name>
        <dbReference type="ChEBI" id="CHEBI:18420"/>
    </cofactor>
</comment>
<feature type="domain" description="Nudix hydrolase" evidence="4">
    <location>
        <begin position="6"/>
        <end position="144"/>
    </location>
</feature>
<dbReference type="SUPFAM" id="SSF55811">
    <property type="entry name" value="Nudix"/>
    <property type="match status" value="1"/>
</dbReference>
<comment type="caution">
    <text evidence="5">The sequence shown here is derived from an EMBL/GenBank/DDBJ whole genome shotgun (WGS) entry which is preliminary data.</text>
</comment>
<dbReference type="GO" id="GO:0006167">
    <property type="term" value="P:AMP biosynthetic process"/>
    <property type="evidence" value="ECO:0007669"/>
    <property type="project" value="TreeGrafter"/>
</dbReference>
<protein>
    <submittedName>
        <fullName evidence="5">NUDIX hydrolase</fullName>
    </submittedName>
</protein>
<dbReference type="GO" id="GO:0004081">
    <property type="term" value="F:bis(5'-nucleosyl)-tetraphosphatase (asymmetrical) activity"/>
    <property type="evidence" value="ECO:0007669"/>
    <property type="project" value="TreeGrafter"/>
</dbReference>
<name>A0A2U2HMD6_9BURK</name>
<dbReference type="GO" id="GO:0006754">
    <property type="term" value="P:ATP biosynthetic process"/>
    <property type="evidence" value="ECO:0007669"/>
    <property type="project" value="TreeGrafter"/>
</dbReference>
<comment type="similarity">
    <text evidence="3">Belongs to the Nudix hydrolase family.</text>
</comment>
<proteinExistence type="inferred from homology"/>
<dbReference type="InterPro" id="IPR051325">
    <property type="entry name" value="Nudix_hydrolase_domain"/>
</dbReference>
<dbReference type="PROSITE" id="PS00893">
    <property type="entry name" value="NUDIX_BOX"/>
    <property type="match status" value="1"/>
</dbReference>
<sequence length="144" mass="16054">MRARRALATSCGTLVVNDKGELLLCHVTHTAKWDIPKGMQDPGESTLEAAIRELREEAGIGFEPARFEDLGCFDYRPDKRLHLYRVAAGDALGRLGALACTSFYPDPHTGVLTPEVDGYRWAARGEIARLCWPRMGQRVLALDW</sequence>
<gene>
    <name evidence="5" type="ORF">C7C56_010555</name>
</gene>